<reference evidence="1 2" key="1">
    <citation type="submission" date="2018-02" db="EMBL/GenBank/DDBJ databases">
        <title>8 Nocardia nova and 1 Nocardia cyriacigeorgica strain used for evolution to TMP-SMX.</title>
        <authorList>
            <person name="Mehta H."/>
            <person name="Weng J."/>
            <person name="Shamoo Y."/>
        </authorList>
    </citation>
    <scope>NUCLEOTIDE SEQUENCE [LARGE SCALE GENOMIC DNA]</scope>
    <source>
        <strain evidence="1 2">ATCC 33727</strain>
    </source>
</reference>
<name>A0A2T2ZBT2_9NOCA</name>
<dbReference type="AlphaFoldDB" id="A0A2T2ZBT2"/>
<organism evidence="1 2">
    <name type="scientific">Nocardia nova</name>
    <dbReference type="NCBI Taxonomy" id="37330"/>
    <lineage>
        <taxon>Bacteria</taxon>
        <taxon>Bacillati</taxon>
        <taxon>Actinomycetota</taxon>
        <taxon>Actinomycetes</taxon>
        <taxon>Mycobacteriales</taxon>
        <taxon>Nocardiaceae</taxon>
        <taxon>Nocardia</taxon>
    </lineage>
</organism>
<dbReference type="Proteomes" id="UP000241647">
    <property type="component" value="Unassembled WGS sequence"/>
</dbReference>
<proteinExistence type="predicted"/>
<evidence type="ECO:0000313" key="2">
    <source>
        <dbReference type="Proteomes" id="UP000241647"/>
    </source>
</evidence>
<protein>
    <submittedName>
        <fullName evidence="1">Uncharacterized protein</fullName>
    </submittedName>
</protein>
<dbReference type="EMBL" id="PYHS01000002">
    <property type="protein sequence ID" value="PSR65212.1"/>
    <property type="molecule type" value="Genomic_DNA"/>
</dbReference>
<comment type="caution">
    <text evidence="1">The sequence shown here is derived from an EMBL/GenBank/DDBJ whole genome shotgun (WGS) entry which is preliminary data.</text>
</comment>
<sequence length="64" mass="6770">MVCGPLWPVGNVLLDYQRAGGLIGSRDGQPVYFTVSAGPGRDRPGQRRRFAGCGVARALAPGDR</sequence>
<evidence type="ECO:0000313" key="1">
    <source>
        <dbReference type="EMBL" id="PSR65212.1"/>
    </source>
</evidence>
<gene>
    <name evidence="1" type="ORF">C8259_03345</name>
</gene>
<accession>A0A2T2ZBT2</accession>